<sequence length="454" mass="46272">MRRNRYGVLPKALAVLALLAAGLLPTVGTAAASASGGGYGTWVPQGTPVQGTASSADAPPLSPGATYRDSLARGATKYYAIPLDARSSAYLSVFAVPRPGSTVGFMDGFKLSLLATDDMVCDTYNANVGADGAAYPIGGYVSRTVSQYGQCRQAGDYLLAVQRNQDAGGSTETWPLEIRYMSEPGLKAGASTGTPQPAPSGTPPVTTGGVPTAVTGGSGIDDAPALAGSGAYKDHLMPGQSRFYRVLVDWGQRLTATGDFANAATTRTGGAPTGGFTVSGVRMDLYNTARGLVGGNDATYSGQAASVAVSTAPVAYANRFSSDATVKASPFAGWYYIQLALHPDVGRYTAGGVDAVLHVAVNGSVTAAPAYNGDAAQAGFGITDGDRAAARTGAVPGRRADGVLRDLGFGALGLGTMLVMALATWFVLARRHPVDTAQRTRPYGAPPPGSSVPW</sequence>
<name>A0ABT1PVX6_9ACTN</name>
<keyword evidence="2" id="KW-0472">Membrane</keyword>
<reference evidence="4" key="1">
    <citation type="submission" date="2022-06" db="EMBL/GenBank/DDBJ databases">
        <title>Draft genome sequence of Streptomyces sp. RB6PN25 isolated from peat swamp forest in Thailand.</title>
        <authorList>
            <person name="Duangmal K."/>
            <person name="Klaysubun C."/>
        </authorList>
    </citation>
    <scope>NUCLEOTIDE SEQUENCE</scope>
    <source>
        <strain evidence="4">RB6PN25</strain>
    </source>
</reference>
<evidence type="ECO:0008006" key="6">
    <source>
        <dbReference type="Google" id="ProtNLM"/>
    </source>
</evidence>
<keyword evidence="2" id="KW-1133">Transmembrane helix</keyword>
<protein>
    <recommendedName>
        <fullName evidence="6">Aromatic ring-opening dioxygenase LigA</fullName>
    </recommendedName>
</protein>
<feature type="signal peptide" evidence="3">
    <location>
        <begin position="1"/>
        <end position="30"/>
    </location>
</feature>
<feature type="chain" id="PRO_5047096917" description="Aromatic ring-opening dioxygenase LigA" evidence="3">
    <location>
        <begin position="31"/>
        <end position="454"/>
    </location>
</feature>
<proteinExistence type="predicted"/>
<feature type="region of interest" description="Disordered" evidence="1">
    <location>
        <begin position="185"/>
        <end position="205"/>
    </location>
</feature>
<accession>A0ABT1PVX6</accession>
<comment type="caution">
    <text evidence="4">The sequence shown here is derived from an EMBL/GenBank/DDBJ whole genome shotgun (WGS) entry which is preliminary data.</text>
</comment>
<keyword evidence="3" id="KW-0732">Signal</keyword>
<evidence type="ECO:0000256" key="3">
    <source>
        <dbReference type="SAM" id="SignalP"/>
    </source>
</evidence>
<feature type="transmembrane region" description="Helical" evidence="2">
    <location>
        <begin position="407"/>
        <end position="429"/>
    </location>
</feature>
<evidence type="ECO:0000256" key="1">
    <source>
        <dbReference type="SAM" id="MobiDB-lite"/>
    </source>
</evidence>
<dbReference type="RefSeq" id="WP_255920713.1">
    <property type="nucleotide sequence ID" value="NZ_JANFNG010000009.1"/>
</dbReference>
<gene>
    <name evidence="4" type="ORF">NGB36_14695</name>
</gene>
<evidence type="ECO:0000313" key="5">
    <source>
        <dbReference type="Proteomes" id="UP001057702"/>
    </source>
</evidence>
<keyword evidence="2" id="KW-0812">Transmembrane</keyword>
<keyword evidence="5" id="KW-1185">Reference proteome</keyword>
<dbReference type="EMBL" id="JANFNG010000009">
    <property type="protein sequence ID" value="MCQ4081823.1"/>
    <property type="molecule type" value="Genomic_DNA"/>
</dbReference>
<organism evidence="4 5">
    <name type="scientific">Streptomyces humicola</name>
    <dbReference type="NCBI Taxonomy" id="2953240"/>
    <lineage>
        <taxon>Bacteria</taxon>
        <taxon>Bacillati</taxon>
        <taxon>Actinomycetota</taxon>
        <taxon>Actinomycetes</taxon>
        <taxon>Kitasatosporales</taxon>
        <taxon>Streptomycetaceae</taxon>
        <taxon>Streptomyces</taxon>
    </lineage>
</organism>
<dbReference type="Proteomes" id="UP001057702">
    <property type="component" value="Unassembled WGS sequence"/>
</dbReference>
<evidence type="ECO:0000313" key="4">
    <source>
        <dbReference type="EMBL" id="MCQ4081823.1"/>
    </source>
</evidence>
<evidence type="ECO:0000256" key="2">
    <source>
        <dbReference type="SAM" id="Phobius"/>
    </source>
</evidence>